<evidence type="ECO:0000256" key="1">
    <source>
        <dbReference type="ARBA" id="ARBA00004613"/>
    </source>
</evidence>
<comment type="caution">
    <text evidence="6">The sequence shown here is derived from an EMBL/GenBank/DDBJ whole genome shotgun (WGS) entry which is preliminary data.</text>
</comment>
<dbReference type="InterPro" id="IPR036908">
    <property type="entry name" value="RlpA-like_sf"/>
</dbReference>
<proteinExistence type="inferred from homology"/>
<comment type="subcellular location">
    <subcellularLocation>
        <location evidence="1">Secreted</location>
    </subcellularLocation>
</comment>
<dbReference type="GO" id="GO:0005576">
    <property type="term" value="C:extracellular region"/>
    <property type="evidence" value="ECO:0007669"/>
    <property type="project" value="UniProtKB-SubCell"/>
</dbReference>
<evidence type="ECO:0000313" key="7">
    <source>
        <dbReference type="Proteomes" id="UP001231189"/>
    </source>
</evidence>
<dbReference type="PANTHER" id="PTHR33191:SF64">
    <property type="match status" value="1"/>
</dbReference>
<dbReference type="EMBL" id="JAUUTY010000002">
    <property type="protein sequence ID" value="KAK1680503.1"/>
    <property type="molecule type" value="Genomic_DNA"/>
</dbReference>
<evidence type="ECO:0000256" key="4">
    <source>
        <dbReference type="ARBA" id="ARBA00022729"/>
    </source>
</evidence>
<dbReference type="CDD" id="cd22270">
    <property type="entry name" value="DPBB_kiwellin-like"/>
    <property type="match status" value="1"/>
</dbReference>
<protein>
    <submittedName>
        <fullName evidence="6">Uncharacterized protein</fullName>
    </submittedName>
</protein>
<keyword evidence="4 5" id="KW-0732">Signal</keyword>
<gene>
    <name evidence="6" type="ORF">QYE76_041351</name>
</gene>
<keyword evidence="7" id="KW-1185">Reference proteome</keyword>
<feature type="signal peptide" evidence="5">
    <location>
        <begin position="1"/>
        <end position="17"/>
    </location>
</feature>
<sequence length="186" mass="19978">MAIFLLVALSTVHIASCVVKRLGSFDEAGCQFIGYLPGKSGDCDRNNNPDCCVDGQQYQQFLCSPPVSAATRAVLTLNSFRKGKDGGYPSECDNAYHEDSEMVVALSTGWFNGMSRCGHNIKITASDGTSVSAKLVDECDSVKGCDAEHNYEKPCAYNVVDASPAVWDALGLDQNVGMVDVTWSDE</sequence>
<dbReference type="Gene3D" id="2.40.40.10">
    <property type="entry name" value="RlpA-like domain"/>
    <property type="match status" value="1"/>
</dbReference>
<organism evidence="6 7">
    <name type="scientific">Lolium multiflorum</name>
    <name type="common">Italian ryegrass</name>
    <name type="synonym">Lolium perenne subsp. multiflorum</name>
    <dbReference type="NCBI Taxonomy" id="4521"/>
    <lineage>
        <taxon>Eukaryota</taxon>
        <taxon>Viridiplantae</taxon>
        <taxon>Streptophyta</taxon>
        <taxon>Embryophyta</taxon>
        <taxon>Tracheophyta</taxon>
        <taxon>Spermatophyta</taxon>
        <taxon>Magnoliopsida</taxon>
        <taxon>Liliopsida</taxon>
        <taxon>Poales</taxon>
        <taxon>Poaceae</taxon>
        <taxon>BOP clade</taxon>
        <taxon>Pooideae</taxon>
        <taxon>Poodae</taxon>
        <taxon>Poeae</taxon>
        <taxon>Poeae Chloroplast Group 2 (Poeae type)</taxon>
        <taxon>Loliodinae</taxon>
        <taxon>Loliinae</taxon>
        <taxon>Lolium</taxon>
    </lineage>
</organism>
<evidence type="ECO:0000313" key="6">
    <source>
        <dbReference type="EMBL" id="KAK1680503.1"/>
    </source>
</evidence>
<evidence type="ECO:0000256" key="3">
    <source>
        <dbReference type="ARBA" id="ARBA00022525"/>
    </source>
</evidence>
<dbReference type="Proteomes" id="UP001231189">
    <property type="component" value="Unassembled WGS sequence"/>
</dbReference>
<dbReference type="AlphaFoldDB" id="A0AAD8TEL1"/>
<evidence type="ECO:0000256" key="5">
    <source>
        <dbReference type="SAM" id="SignalP"/>
    </source>
</evidence>
<feature type="chain" id="PRO_5042164132" evidence="5">
    <location>
        <begin position="18"/>
        <end position="186"/>
    </location>
</feature>
<dbReference type="Pfam" id="PF24300">
    <property type="entry name" value="KWL1"/>
    <property type="match status" value="1"/>
</dbReference>
<accession>A0AAD8TEL1</accession>
<keyword evidence="3" id="KW-0964">Secreted</keyword>
<dbReference type="PANTHER" id="PTHR33191">
    <property type="entry name" value="RIPENING-RELATED PROTEIN 2-RELATED"/>
    <property type="match status" value="1"/>
</dbReference>
<comment type="similarity">
    <text evidence="2">Belongs to the kiwellin family.</text>
</comment>
<dbReference type="SUPFAM" id="SSF50685">
    <property type="entry name" value="Barwin-like endoglucanases"/>
    <property type="match status" value="1"/>
</dbReference>
<evidence type="ECO:0000256" key="2">
    <source>
        <dbReference type="ARBA" id="ARBA00005592"/>
    </source>
</evidence>
<name>A0AAD8TEL1_LOLMU</name>
<reference evidence="6" key="1">
    <citation type="submission" date="2023-07" db="EMBL/GenBank/DDBJ databases">
        <title>A chromosome-level genome assembly of Lolium multiflorum.</title>
        <authorList>
            <person name="Chen Y."/>
            <person name="Copetti D."/>
            <person name="Kolliker R."/>
            <person name="Studer B."/>
        </authorList>
    </citation>
    <scope>NUCLEOTIDE SEQUENCE</scope>
    <source>
        <strain evidence="6">02402/16</strain>
        <tissue evidence="6">Leaf</tissue>
    </source>
</reference>
<dbReference type="InterPro" id="IPR039271">
    <property type="entry name" value="Kiwellin-like"/>
</dbReference>